<feature type="region of interest" description="Disordered" evidence="4">
    <location>
        <begin position="216"/>
        <end position="288"/>
    </location>
</feature>
<feature type="region of interest" description="Disordered" evidence="4">
    <location>
        <begin position="131"/>
        <end position="157"/>
    </location>
</feature>
<reference evidence="6" key="1">
    <citation type="journal article" date="2013" name="Nature">
        <title>Pan genome of the phytoplankton Emiliania underpins its global distribution.</title>
        <authorList>
            <person name="Read B.A."/>
            <person name="Kegel J."/>
            <person name="Klute M.J."/>
            <person name="Kuo A."/>
            <person name="Lefebvre S.C."/>
            <person name="Maumus F."/>
            <person name="Mayer C."/>
            <person name="Miller J."/>
            <person name="Monier A."/>
            <person name="Salamov A."/>
            <person name="Young J."/>
            <person name="Aguilar M."/>
            <person name="Claverie J.M."/>
            <person name="Frickenhaus S."/>
            <person name="Gonzalez K."/>
            <person name="Herman E.K."/>
            <person name="Lin Y.C."/>
            <person name="Napier J."/>
            <person name="Ogata H."/>
            <person name="Sarno A.F."/>
            <person name="Shmutz J."/>
            <person name="Schroeder D."/>
            <person name="de Vargas C."/>
            <person name="Verret F."/>
            <person name="von Dassow P."/>
            <person name="Valentin K."/>
            <person name="Van de Peer Y."/>
            <person name="Wheeler G."/>
            <person name="Dacks J.B."/>
            <person name="Delwiche C.F."/>
            <person name="Dyhrman S.T."/>
            <person name="Glockner G."/>
            <person name="John U."/>
            <person name="Richards T."/>
            <person name="Worden A.Z."/>
            <person name="Zhang X."/>
            <person name="Grigoriev I.V."/>
            <person name="Allen A.E."/>
            <person name="Bidle K."/>
            <person name="Borodovsky M."/>
            <person name="Bowler C."/>
            <person name="Brownlee C."/>
            <person name="Cock J.M."/>
            <person name="Elias M."/>
            <person name="Gladyshev V.N."/>
            <person name="Groth M."/>
            <person name="Guda C."/>
            <person name="Hadaegh A."/>
            <person name="Iglesias-Rodriguez M.D."/>
            <person name="Jenkins J."/>
            <person name="Jones B.M."/>
            <person name="Lawson T."/>
            <person name="Leese F."/>
            <person name="Lindquist E."/>
            <person name="Lobanov A."/>
            <person name="Lomsadze A."/>
            <person name="Malik S.B."/>
            <person name="Marsh M.E."/>
            <person name="Mackinder L."/>
            <person name="Mock T."/>
            <person name="Mueller-Roeber B."/>
            <person name="Pagarete A."/>
            <person name="Parker M."/>
            <person name="Probert I."/>
            <person name="Quesneville H."/>
            <person name="Raines C."/>
            <person name="Rensing S.A."/>
            <person name="Riano-Pachon D.M."/>
            <person name="Richier S."/>
            <person name="Rokitta S."/>
            <person name="Shiraiwa Y."/>
            <person name="Soanes D.M."/>
            <person name="van der Giezen M."/>
            <person name="Wahlund T.M."/>
            <person name="Williams B."/>
            <person name="Wilson W."/>
            <person name="Wolfe G."/>
            <person name="Wurch L.L."/>
        </authorList>
    </citation>
    <scope>NUCLEOTIDE SEQUENCE</scope>
</reference>
<feature type="compositionally biased region" description="Low complexity" evidence="4">
    <location>
        <begin position="227"/>
        <end position="240"/>
    </location>
</feature>
<dbReference type="PANTHER" id="PTHR35923">
    <property type="entry name" value="MAJOR EXTRACELLULAR ENDOGLUCANASE"/>
    <property type="match status" value="1"/>
</dbReference>
<dbReference type="KEGG" id="ehx:EMIHUDRAFT_246614"/>
<evidence type="ECO:0000256" key="3">
    <source>
        <dbReference type="ARBA" id="ARBA00023326"/>
    </source>
</evidence>
<evidence type="ECO:0008006" key="7">
    <source>
        <dbReference type="Google" id="ProtNLM"/>
    </source>
</evidence>
<dbReference type="SUPFAM" id="SSF51445">
    <property type="entry name" value="(Trans)glycosidases"/>
    <property type="match status" value="1"/>
</dbReference>
<evidence type="ECO:0000256" key="2">
    <source>
        <dbReference type="ARBA" id="ARBA00023277"/>
    </source>
</evidence>
<proteinExistence type="predicted"/>
<dbReference type="InterPro" id="IPR017853">
    <property type="entry name" value="GH"/>
</dbReference>
<dbReference type="AlphaFoldDB" id="A0A0D3IR56"/>
<dbReference type="GeneID" id="17259897"/>
<dbReference type="PANTHER" id="PTHR35923:SF2">
    <property type="entry name" value="ENDOGLUCANASE"/>
    <property type="match status" value="1"/>
</dbReference>
<feature type="compositionally biased region" description="Basic and acidic residues" evidence="4">
    <location>
        <begin position="132"/>
        <end position="154"/>
    </location>
</feature>
<accession>A0A0D3IR56</accession>
<dbReference type="EnsemblProtists" id="EOD13741">
    <property type="protein sequence ID" value="EOD13741"/>
    <property type="gene ID" value="EMIHUDRAFT_246614"/>
</dbReference>
<keyword evidence="1" id="KW-0136">Cellulose degradation</keyword>
<dbReference type="Proteomes" id="UP000013827">
    <property type="component" value="Unassembled WGS sequence"/>
</dbReference>
<keyword evidence="2" id="KW-0119">Carbohydrate metabolism</keyword>
<name>A0A0D3IR56_EMIH1</name>
<reference evidence="5" key="2">
    <citation type="submission" date="2024-10" db="UniProtKB">
        <authorList>
            <consortium name="EnsemblProtists"/>
        </authorList>
    </citation>
    <scope>IDENTIFICATION</scope>
</reference>
<dbReference type="RefSeq" id="XP_005766170.1">
    <property type="nucleotide sequence ID" value="XM_005766113.1"/>
</dbReference>
<sequence length="288" mass="30310">MQNTSLQVLEIMVDEFAKRGILVLLDLHCLSTKGTNASPVFFDSSHTVAQALQGWGKLARSFGAKKNVLGGDVFNEPLAPRAKGAARVASINAERAKKRHCWASPDTSELCAFGKDLMQLAASSCSSGAGRLDSHAAGEEEGAAKEQEAIDRGPDVSPVTLERATECSGSEFCPEFSPEISSVGSAGSGSPAALFARLLSLGLLFGGIAHDAGDESSSAREVHLERSAATSPTASGSAAADPTRIFARRPSGFLRERRLPLARTHHSQQESPYTPVRGESPKVARAPK</sequence>
<organism evidence="5 6">
    <name type="scientific">Emiliania huxleyi (strain CCMP1516)</name>
    <dbReference type="NCBI Taxonomy" id="280463"/>
    <lineage>
        <taxon>Eukaryota</taxon>
        <taxon>Haptista</taxon>
        <taxon>Haptophyta</taxon>
        <taxon>Prymnesiophyceae</taxon>
        <taxon>Isochrysidales</taxon>
        <taxon>Noelaerhabdaceae</taxon>
        <taxon>Emiliania</taxon>
    </lineage>
</organism>
<protein>
    <recommendedName>
        <fullName evidence="7">Glycoside hydrolase family 5 domain-containing protein</fullName>
    </recommendedName>
</protein>
<evidence type="ECO:0000313" key="6">
    <source>
        <dbReference type="Proteomes" id="UP000013827"/>
    </source>
</evidence>
<dbReference type="Gene3D" id="3.20.20.80">
    <property type="entry name" value="Glycosidases"/>
    <property type="match status" value="1"/>
</dbReference>
<evidence type="ECO:0000256" key="4">
    <source>
        <dbReference type="SAM" id="MobiDB-lite"/>
    </source>
</evidence>
<keyword evidence="3" id="KW-0624">Polysaccharide degradation</keyword>
<dbReference type="HOGENOM" id="CLU_967854_0_0_1"/>
<feature type="compositionally biased region" description="Basic and acidic residues" evidence="4">
    <location>
        <begin position="216"/>
        <end position="226"/>
    </location>
</feature>
<keyword evidence="6" id="KW-1185">Reference proteome</keyword>
<dbReference type="GO" id="GO:0030245">
    <property type="term" value="P:cellulose catabolic process"/>
    <property type="evidence" value="ECO:0007669"/>
    <property type="project" value="UniProtKB-KW"/>
</dbReference>
<dbReference type="PaxDb" id="2903-EOD13741"/>
<evidence type="ECO:0000256" key="1">
    <source>
        <dbReference type="ARBA" id="ARBA00023001"/>
    </source>
</evidence>
<evidence type="ECO:0000313" key="5">
    <source>
        <dbReference type="EnsemblProtists" id="EOD13741"/>
    </source>
</evidence>